<protein>
    <recommendedName>
        <fullName evidence="3">DUF4352 domain-containing protein</fullName>
    </recommendedName>
</protein>
<sequence>MRGGNRDDREPHAAGRLVPRPRRHGPAPLVRRHHLDRAVPGPGGARFDRDPRGAAARAVDGPAQALLVRAPQGPDGPRRGRRARRRHRGRVERGGSGDAPDAGAPSSGTRQTATTNDKPAAEKPAPEKPAKEAKTPGVGDAVRDGKFEFTVTKVEKGVAKVGDEYLNEKAQGQFVLVHMTVKNIGKEAQTFYDGNQTLRDTDGRKFDADSEAGIYLDDSNAFLTTSTPATRSRGSWCSTCRRTRGSSCTTPRSRAA</sequence>
<keyword evidence="5" id="KW-1185">Reference proteome</keyword>
<comment type="caution">
    <text evidence="4">The sequence shown here is derived from an EMBL/GenBank/DDBJ whole genome shotgun (WGS) entry which is preliminary data.</text>
</comment>
<feature type="compositionally biased region" description="Basic and acidic residues" evidence="2">
    <location>
        <begin position="119"/>
        <end position="134"/>
    </location>
</feature>
<evidence type="ECO:0000313" key="4">
    <source>
        <dbReference type="EMBL" id="GMA22350.1"/>
    </source>
</evidence>
<feature type="compositionally biased region" description="Basic residues" evidence="2">
    <location>
        <begin position="79"/>
        <end position="90"/>
    </location>
</feature>
<feature type="compositionally biased region" description="Low complexity" evidence="2">
    <location>
        <begin position="235"/>
        <end position="256"/>
    </location>
</feature>
<organism evidence="4 5">
    <name type="scientific">Luteimicrobium album</name>
    <dbReference type="NCBI Taxonomy" id="1054550"/>
    <lineage>
        <taxon>Bacteria</taxon>
        <taxon>Bacillati</taxon>
        <taxon>Actinomycetota</taxon>
        <taxon>Actinomycetes</taxon>
        <taxon>Micrococcales</taxon>
        <taxon>Luteimicrobium</taxon>
    </lineage>
</organism>
<feature type="compositionally biased region" description="Basic residues" evidence="2">
    <location>
        <begin position="19"/>
        <end position="35"/>
    </location>
</feature>
<feature type="region of interest" description="Disordered" evidence="2">
    <location>
        <begin position="227"/>
        <end position="256"/>
    </location>
</feature>
<reference evidence="5" key="1">
    <citation type="journal article" date="2019" name="Int. J. Syst. Evol. Microbiol.">
        <title>The Global Catalogue of Microorganisms (GCM) 10K type strain sequencing project: providing services to taxonomists for standard genome sequencing and annotation.</title>
        <authorList>
            <consortium name="The Broad Institute Genomics Platform"/>
            <consortium name="The Broad Institute Genome Sequencing Center for Infectious Disease"/>
            <person name="Wu L."/>
            <person name="Ma J."/>
        </authorList>
    </citation>
    <scope>NUCLEOTIDE SEQUENCE [LARGE SCALE GENOMIC DNA]</scope>
    <source>
        <strain evidence="5">NBRC 106348</strain>
    </source>
</reference>
<feature type="region of interest" description="Disordered" evidence="2">
    <location>
        <begin position="1"/>
        <end position="141"/>
    </location>
</feature>
<proteinExistence type="predicted"/>
<gene>
    <name evidence="4" type="ORF">GCM10025864_01090</name>
</gene>
<dbReference type="InterPro" id="IPR029050">
    <property type="entry name" value="Immunoprotect_excell_Ig-like"/>
</dbReference>
<feature type="domain" description="DUF4352" evidence="3">
    <location>
        <begin position="137"/>
        <end position="235"/>
    </location>
</feature>
<dbReference type="Proteomes" id="UP001157091">
    <property type="component" value="Unassembled WGS sequence"/>
</dbReference>
<evidence type="ECO:0000256" key="1">
    <source>
        <dbReference type="ARBA" id="ARBA00022729"/>
    </source>
</evidence>
<keyword evidence="1" id="KW-0732">Signal</keyword>
<dbReference type="Gene3D" id="2.60.40.1240">
    <property type="match status" value="1"/>
</dbReference>
<feature type="compositionally biased region" description="Basic and acidic residues" evidence="2">
    <location>
        <begin position="1"/>
        <end position="13"/>
    </location>
</feature>
<accession>A0ABQ6HXQ5</accession>
<evidence type="ECO:0000256" key="2">
    <source>
        <dbReference type="SAM" id="MobiDB-lite"/>
    </source>
</evidence>
<name>A0ABQ6HXQ5_9MICO</name>
<evidence type="ECO:0000259" key="3">
    <source>
        <dbReference type="Pfam" id="PF11611"/>
    </source>
</evidence>
<dbReference type="InterPro" id="IPR029051">
    <property type="entry name" value="DUF4352"/>
</dbReference>
<dbReference type="EMBL" id="BSUK01000001">
    <property type="protein sequence ID" value="GMA22350.1"/>
    <property type="molecule type" value="Genomic_DNA"/>
</dbReference>
<evidence type="ECO:0000313" key="5">
    <source>
        <dbReference type="Proteomes" id="UP001157091"/>
    </source>
</evidence>
<feature type="compositionally biased region" description="Low complexity" evidence="2">
    <location>
        <begin position="98"/>
        <end position="108"/>
    </location>
</feature>
<dbReference type="Pfam" id="PF11611">
    <property type="entry name" value="DUF4352"/>
    <property type="match status" value="1"/>
</dbReference>